<dbReference type="InterPro" id="IPR032466">
    <property type="entry name" value="Metal_Hydrolase"/>
</dbReference>
<name>E1R497_SEDSS</name>
<dbReference type="GO" id="GO:0019239">
    <property type="term" value="F:deaminase activity"/>
    <property type="evidence" value="ECO:0007669"/>
    <property type="project" value="UniProtKB-ARBA"/>
</dbReference>
<dbReference type="CDD" id="cd01298">
    <property type="entry name" value="ATZ_TRZ_like"/>
    <property type="match status" value="1"/>
</dbReference>
<keyword evidence="1" id="KW-0479">Metal-binding</keyword>
<dbReference type="GO" id="GO:0046872">
    <property type="term" value="F:metal ion binding"/>
    <property type="evidence" value="ECO:0007669"/>
    <property type="project" value="UniProtKB-KW"/>
</dbReference>
<dbReference type="GO" id="GO:0016814">
    <property type="term" value="F:hydrolase activity, acting on carbon-nitrogen (but not peptide) bonds, in cyclic amidines"/>
    <property type="evidence" value="ECO:0007669"/>
    <property type="project" value="UniProtKB-ARBA"/>
</dbReference>
<dbReference type="Pfam" id="PF01979">
    <property type="entry name" value="Amidohydro_1"/>
    <property type="match status" value="1"/>
</dbReference>
<dbReference type="PANTHER" id="PTHR43794:SF11">
    <property type="entry name" value="AMIDOHYDROLASE-RELATED DOMAIN-CONTAINING PROTEIN"/>
    <property type="match status" value="1"/>
</dbReference>
<keyword evidence="6" id="KW-1185">Reference proteome</keyword>
<feature type="domain" description="Amidohydrolase-related" evidence="4">
    <location>
        <begin position="55"/>
        <end position="424"/>
    </location>
</feature>
<dbReference type="SUPFAM" id="SSF51556">
    <property type="entry name" value="Metallo-dependent hydrolases"/>
    <property type="match status" value="1"/>
</dbReference>
<protein>
    <submittedName>
        <fullName evidence="5">Amidohydrolase</fullName>
    </submittedName>
</protein>
<dbReference type="eggNOG" id="COG0402">
    <property type="taxonomic scope" value="Bacteria"/>
</dbReference>
<dbReference type="Proteomes" id="UP000002318">
    <property type="component" value="Chromosome"/>
</dbReference>
<sequence length="453" mass="49730">MAKLLLKDIYYLHPGGQAEGLRGYDMLVDGNKIASIAPKIDPAGVDRIIDCSTHVVVPGLVNTHHHFYQTLTRNIPAVQNAKLFDWLVYLYEVWKHIDEEAVYYSSLLAMAELLKTGCTLTTDHHYLYPNNFAGDLMGLQFEAAETLGMRFSPTRGSMSLSKKDGGLPPDSVVQTEEIILADSERVISQYHDKSDFSMRKVVLAPCSPFSVTEQLMKDSAALARQHGVRLHTHLAETLDENDFCVQVYGRRPVQVMADCDFLGDDVFFAHGIHFNDEELDILAETGSHIAHCPASNMRLGSGICRVSEMLPRGINVALGVDGSASNDTSDLLGEARQAMLLQRVKYGSGALTAKQTFKIASENGARLLGYERVGRLEEGMAADMAIWNVDRLEYAGALSDPLAALLFSGYDHGTAYTIVNGEVVVDEGCLVGFDERALTGKANAIATRLLEQR</sequence>
<dbReference type="InterPro" id="IPR006680">
    <property type="entry name" value="Amidohydro-rel"/>
</dbReference>
<evidence type="ECO:0000256" key="1">
    <source>
        <dbReference type="ARBA" id="ARBA00022723"/>
    </source>
</evidence>
<keyword evidence="2" id="KW-0378">Hydrolase</keyword>
<dbReference type="NCBIfam" id="NF006055">
    <property type="entry name" value="PRK08203.1"/>
    <property type="match status" value="1"/>
</dbReference>
<evidence type="ECO:0000256" key="3">
    <source>
        <dbReference type="ARBA" id="ARBA00022833"/>
    </source>
</evidence>
<dbReference type="Gene3D" id="2.30.40.10">
    <property type="entry name" value="Urease, subunit C, domain 1"/>
    <property type="match status" value="1"/>
</dbReference>
<dbReference type="STRING" id="573413.Spirs_1392"/>
<dbReference type="KEGG" id="ssm:Spirs_1392"/>
<dbReference type="PANTHER" id="PTHR43794">
    <property type="entry name" value="AMINOHYDROLASE SSNA-RELATED"/>
    <property type="match status" value="1"/>
</dbReference>
<evidence type="ECO:0000259" key="4">
    <source>
        <dbReference type="Pfam" id="PF01979"/>
    </source>
</evidence>
<dbReference type="InterPro" id="IPR050287">
    <property type="entry name" value="MTA/SAH_deaminase"/>
</dbReference>
<organism evidence="5 6">
    <name type="scientific">Sediminispirochaeta smaragdinae (strain DSM 11293 / JCM 15392 / SEBR 4228)</name>
    <name type="common">Spirochaeta smaragdinae</name>
    <dbReference type="NCBI Taxonomy" id="573413"/>
    <lineage>
        <taxon>Bacteria</taxon>
        <taxon>Pseudomonadati</taxon>
        <taxon>Spirochaetota</taxon>
        <taxon>Spirochaetia</taxon>
        <taxon>Spirochaetales</taxon>
        <taxon>Spirochaetaceae</taxon>
        <taxon>Sediminispirochaeta</taxon>
    </lineage>
</organism>
<dbReference type="FunFam" id="3.20.20.140:FF:000014">
    <property type="entry name" value="5-methylthioadenosine/S-adenosylhomocysteine deaminase"/>
    <property type="match status" value="1"/>
</dbReference>
<dbReference type="RefSeq" id="WP_013253983.1">
    <property type="nucleotide sequence ID" value="NC_014364.1"/>
</dbReference>
<dbReference type="EMBL" id="CP002116">
    <property type="protein sequence ID" value="ADK80519.1"/>
    <property type="molecule type" value="Genomic_DNA"/>
</dbReference>
<dbReference type="OrthoDB" id="9807210at2"/>
<dbReference type="AlphaFoldDB" id="E1R497"/>
<dbReference type="InterPro" id="IPR011059">
    <property type="entry name" value="Metal-dep_hydrolase_composite"/>
</dbReference>
<reference evidence="5 6" key="1">
    <citation type="journal article" date="2010" name="Stand. Genomic Sci.">
        <title>Complete genome sequence of Spirochaeta smaragdinae type strain (SEBR 4228).</title>
        <authorList>
            <person name="Mavromatis K."/>
            <person name="Yasawong M."/>
            <person name="Chertkov O."/>
            <person name="Lapidus A."/>
            <person name="Lucas S."/>
            <person name="Nolan M."/>
            <person name="Del Rio T.G."/>
            <person name="Tice H."/>
            <person name="Cheng J.F."/>
            <person name="Pitluck S."/>
            <person name="Liolios K."/>
            <person name="Ivanova N."/>
            <person name="Tapia R."/>
            <person name="Han C."/>
            <person name="Bruce D."/>
            <person name="Goodwin L."/>
            <person name="Pati A."/>
            <person name="Chen A."/>
            <person name="Palaniappan K."/>
            <person name="Land M."/>
            <person name="Hauser L."/>
            <person name="Chang Y.J."/>
            <person name="Jeffries C.D."/>
            <person name="Detter J.C."/>
            <person name="Rohde M."/>
            <person name="Brambilla E."/>
            <person name="Spring S."/>
            <person name="Goker M."/>
            <person name="Sikorski J."/>
            <person name="Woyke T."/>
            <person name="Bristow J."/>
            <person name="Eisen J.A."/>
            <person name="Markowitz V."/>
            <person name="Hugenholtz P."/>
            <person name="Klenk H.P."/>
            <person name="Kyrpides N.C."/>
        </authorList>
    </citation>
    <scope>NUCLEOTIDE SEQUENCE [LARGE SCALE GENOMIC DNA]</scope>
    <source>
        <strain evidence="6">DSM 11293 / JCM 15392 / SEBR 4228</strain>
    </source>
</reference>
<evidence type="ECO:0000313" key="6">
    <source>
        <dbReference type="Proteomes" id="UP000002318"/>
    </source>
</evidence>
<accession>E1R497</accession>
<gene>
    <name evidence="5" type="ordered locus">Spirs_1392</name>
</gene>
<dbReference type="HOGENOM" id="CLU_012358_2_3_12"/>
<dbReference type="SUPFAM" id="SSF51338">
    <property type="entry name" value="Composite domain of metallo-dependent hydrolases"/>
    <property type="match status" value="2"/>
</dbReference>
<evidence type="ECO:0000313" key="5">
    <source>
        <dbReference type="EMBL" id="ADK80519.1"/>
    </source>
</evidence>
<proteinExistence type="predicted"/>
<evidence type="ECO:0000256" key="2">
    <source>
        <dbReference type="ARBA" id="ARBA00022801"/>
    </source>
</evidence>
<dbReference type="Gene3D" id="3.20.20.140">
    <property type="entry name" value="Metal-dependent hydrolases"/>
    <property type="match status" value="1"/>
</dbReference>
<keyword evidence="3" id="KW-0862">Zinc</keyword>